<keyword evidence="6" id="KW-0769">Symport</keyword>
<evidence type="ECO:0000256" key="8">
    <source>
        <dbReference type="ARBA" id="ARBA00023136"/>
    </source>
</evidence>
<gene>
    <name evidence="11" type="ORF">LZ518_04995</name>
</gene>
<comment type="caution">
    <text evidence="11">The sequence shown here is derived from an EMBL/GenBank/DDBJ whole genome shotgun (WGS) entry which is preliminary data.</text>
</comment>
<dbReference type="InterPro" id="IPR051084">
    <property type="entry name" value="H+-coupled_symporters"/>
</dbReference>
<evidence type="ECO:0000256" key="5">
    <source>
        <dbReference type="ARBA" id="ARBA00022692"/>
    </source>
</evidence>
<dbReference type="InterPro" id="IPR020846">
    <property type="entry name" value="MFS_dom"/>
</dbReference>
<dbReference type="Pfam" id="PF07690">
    <property type="entry name" value="MFS_1"/>
    <property type="match status" value="1"/>
</dbReference>
<feature type="transmembrane region" description="Helical" evidence="9">
    <location>
        <begin position="366"/>
        <end position="387"/>
    </location>
</feature>
<dbReference type="CDD" id="cd17367">
    <property type="entry name" value="MFS_KgtP"/>
    <property type="match status" value="1"/>
</dbReference>
<keyword evidence="7 9" id="KW-1133">Transmembrane helix</keyword>
<dbReference type="PROSITE" id="PS50850">
    <property type="entry name" value="MFS"/>
    <property type="match status" value="1"/>
</dbReference>
<proteinExistence type="inferred from homology"/>
<evidence type="ECO:0000256" key="4">
    <source>
        <dbReference type="ARBA" id="ARBA00022475"/>
    </source>
</evidence>
<reference evidence="11" key="1">
    <citation type="submission" date="2022-05" db="EMBL/GenBank/DDBJ databases">
        <authorList>
            <person name="Jo J.-H."/>
            <person name="Im W.-T."/>
        </authorList>
    </citation>
    <scope>NUCLEOTIDE SEQUENCE</scope>
    <source>
        <strain evidence="11">RB56-2</strain>
    </source>
</reference>
<dbReference type="PROSITE" id="PS00217">
    <property type="entry name" value="SUGAR_TRANSPORT_2"/>
    <property type="match status" value="1"/>
</dbReference>
<feature type="transmembrane region" description="Helical" evidence="9">
    <location>
        <begin position="239"/>
        <end position="259"/>
    </location>
</feature>
<dbReference type="SUPFAM" id="SSF103473">
    <property type="entry name" value="MFS general substrate transporter"/>
    <property type="match status" value="1"/>
</dbReference>
<feature type="transmembrane region" description="Helical" evidence="9">
    <location>
        <begin position="150"/>
        <end position="173"/>
    </location>
</feature>
<dbReference type="PANTHER" id="PTHR43528">
    <property type="entry name" value="ALPHA-KETOGLUTARATE PERMEASE"/>
    <property type="match status" value="1"/>
</dbReference>
<dbReference type="PROSITE" id="PS00216">
    <property type="entry name" value="SUGAR_TRANSPORT_1"/>
    <property type="match status" value="1"/>
</dbReference>
<evidence type="ECO:0000256" key="1">
    <source>
        <dbReference type="ARBA" id="ARBA00004651"/>
    </source>
</evidence>
<feature type="transmembrane region" description="Helical" evidence="9">
    <location>
        <begin position="333"/>
        <end position="354"/>
    </location>
</feature>
<feature type="transmembrane region" description="Helical" evidence="9">
    <location>
        <begin position="52"/>
        <end position="72"/>
    </location>
</feature>
<evidence type="ECO:0000256" key="2">
    <source>
        <dbReference type="ARBA" id="ARBA00008240"/>
    </source>
</evidence>
<evidence type="ECO:0000256" key="7">
    <source>
        <dbReference type="ARBA" id="ARBA00022989"/>
    </source>
</evidence>
<dbReference type="RefSeq" id="WP_249914914.1">
    <property type="nucleotide sequence ID" value="NZ_JAMGBB010000001.1"/>
</dbReference>
<feature type="transmembrane region" description="Helical" evidence="9">
    <location>
        <begin position="84"/>
        <end position="103"/>
    </location>
</feature>
<dbReference type="InterPro" id="IPR011701">
    <property type="entry name" value="MFS"/>
</dbReference>
<keyword evidence="8 9" id="KW-0472">Membrane</keyword>
<feature type="transmembrane region" description="Helical" evidence="9">
    <location>
        <begin position="274"/>
        <end position="293"/>
    </location>
</feature>
<keyword evidence="4" id="KW-1003">Cell membrane</keyword>
<dbReference type="InterPro" id="IPR036259">
    <property type="entry name" value="MFS_trans_sf"/>
</dbReference>
<feature type="transmembrane region" description="Helical" evidence="9">
    <location>
        <begin position="399"/>
        <end position="417"/>
    </location>
</feature>
<dbReference type="Proteomes" id="UP001165383">
    <property type="component" value="Unassembled WGS sequence"/>
</dbReference>
<sequence length="429" mass="46903">MPASQERNSRLKNIVGGSAGNLVEWFDWYVYSAFALYFASSFFPKGDQTAQLLQTAAIFAVGFVMRPVGAWLMGIYADHKGRKAGLTLSVSLMCLGSLMIAVAPTHAQAGILSPAILLVARIVQGLSLGGEYGSSATYMSEIADRERRGFWSSFLYVTIIGGQLCALALLVFLQAVLGEDAMHAWGWRVGFIAGAVLAIVVFFIRRRLDETVSYENVAAQTERRKSSIRNLFRHHPREAFLVIAITAGGTASFYAYTIYLQKFLANTSGFDKATASQLMTVALAIMLLLQPIAGRLSDRLGRRPLMIFFGVCGTLFTYPIFVTLADTHTVGKAFALVMAALVMVTGYTSINAIVKAELFPADIRALGVALPFAIANTIFGGTAEYIALWLKNIGHEQWFYIYISGLCAIYLIAVLRMRETQATSLILED</sequence>
<dbReference type="Gene3D" id="1.20.1250.20">
    <property type="entry name" value="MFS general substrate transporter like domains"/>
    <property type="match status" value="2"/>
</dbReference>
<protein>
    <submittedName>
        <fullName evidence="11">MFS transporter</fullName>
    </submittedName>
</protein>
<name>A0ABT0S7U9_9SPHN</name>
<feature type="transmembrane region" description="Helical" evidence="9">
    <location>
        <begin position="305"/>
        <end position="321"/>
    </location>
</feature>
<dbReference type="EMBL" id="JAMGBB010000001">
    <property type="protein sequence ID" value="MCL6740486.1"/>
    <property type="molecule type" value="Genomic_DNA"/>
</dbReference>
<accession>A0ABT0S7U9</accession>
<feature type="transmembrane region" description="Helical" evidence="9">
    <location>
        <begin position="185"/>
        <end position="204"/>
    </location>
</feature>
<evidence type="ECO:0000259" key="10">
    <source>
        <dbReference type="PROSITE" id="PS50850"/>
    </source>
</evidence>
<feature type="domain" description="Major facilitator superfamily (MFS) profile" evidence="10">
    <location>
        <begin position="13"/>
        <end position="422"/>
    </location>
</feature>
<dbReference type="InterPro" id="IPR005829">
    <property type="entry name" value="Sugar_transporter_CS"/>
</dbReference>
<keyword evidence="3" id="KW-0813">Transport</keyword>
<evidence type="ECO:0000313" key="11">
    <source>
        <dbReference type="EMBL" id="MCL6740486.1"/>
    </source>
</evidence>
<feature type="transmembrane region" description="Helical" evidence="9">
    <location>
        <begin position="21"/>
        <end position="40"/>
    </location>
</feature>
<evidence type="ECO:0000256" key="3">
    <source>
        <dbReference type="ARBA" id="ARBA00022448"/>
    </source>
</evidence>
<keyword evidence="12" id="KW-1185">Reference proteome</keyword>
<comment type="similarity">
    <text evidence="2">Belongs to the major facilitator superfamily. Metabolite:H+ Symporter (MHS) family (TC 2.A.1.6) family.</text>
</comment>
<evidence type="ECO:0000313" key="12">
    <source>
        <dbReference type="Proteomes" id="UP001165383"/>
    </source>
</evidence>
<feature type="transmembrane region" description="Helical" evidence="9">
    <location>
        <begin position="109"/>
        <end position="129"/>
    </location>
</feature>
<organism evidence="11 12">
    <name type="scientific">Sphingomonas brevis</name>
    <dbReference type="NCBI Taxonomy" id="2908206"/>
    <lineage>
        <taxon>Bacteria</taxon>
        <taxon>Pseudomonadati</taxon>
        <taxon>Pseudomonadota</taxon>
        <taxon>Alphaproteobacteria</taxon>
        <taxon>Sphingomonadales</taxon>
        <taxon>Sphingomonadaceae</taxon>
        <taxon>Sphingomonas</taxon>
    </lineage>
</organism>
<evidence type="ECO:0000256" key="6">
    <source>
        <dbReference type="ARBA" id="ARBA00022847"/>
    </source>
</evidence>
<comment type="subcellular location">
    <subcellularLocation>
        <location evidence="1">Cell membrane</location>
        <topology evidence="1">Multi-pass membrane protein</topology>
    </subcellularLocation>
</comment>
<keyword evidence="5 9" id="KW-0812">Transmembrane</keyword>
<evidence type="ECO:0000256" key="9">
    <source>
        <dbReference type="SAM" id="Phobius"/>
    </source>
</evidence>
<dbReference type="PANTHER" id="PTHR43528:SF5">
    <property type="entry name" value="PROLINE_BETAINE TRANSPORTER"/>
    <property type="match status" value="1"/>
</dbReference>